<dbReference type="InterPro" id="IPR011257">
    <property type="entry name" value="DNA_glycosylase"/>
</dbReference>
<dbReference type="EMBL" id="RJSG01000002">
    <property type="protein sequence ID" value="RNL80436.1"/>
    <property type="molecule type" value="Genomic_DNA"/>
</dbReference>
<protein>
    <submittedName>
        <fullName evidence="4">DNA-3-methyladenine glycosylase 2 family protein</fullName>
    </submittedName>
</protein>
<dbReference type="GO" id="GO:0006285">
    <property type="term" value="P:base-excision repair, AP site formation"/>
    <property type="evidence" value="ECO:0007669"/>
    <property type="project" value="TreeGrafter"/>
</dbReference>
<evidence type="ECO:0000313" key="5">
    <source>
        <dbReference type="Proteomes" id="UP000277094"/>
    </source>
</evidence>
<dbReference type="InterPro" id="IPR051912">
    <property type="entry name" value="Alkylbase_DNA_Glycosylase/TA"/>
</dbReference>
<keyword evidence="1" id="KW-0227">DNA damage</keyword>
<dbReference type="SUPFAM" id="SSF48150">
    <property type="entry name" value="DNA-glycosylase"/>
    <property type="match status" value="1"/>
</dbReference>
<keyword evidence="2" id="KW-0234">DNA repair</keyword>
<evidence type="ECO:0000256" key="2">
    <source>
        <dbReference type="ARBA" id="ARBA00023204"/>
    </source>
</evidence>
<evidence type="ECO:0000313" key="4">
    <source>
        <dbReference type="EMBL" id="RNL80436.1"/>
    </source>
</evidence>
<accession>A0A3N0DY70</accession>
<proteinExistence type="predicted"/>
<dbReference type="GO" id="GO:0032131">
    <property type="term" value="F:alkylated DNA binding"/>
    <property type="evidence" value="ECO:0007669"/>
    <property type="project" value="TreeGrafter"/>
</dbReference>
<evidence type="ECO:0000256" key="3">
    <source>
        <dbReference type="SAM" id="MobiDB-lite"/>
    </source>
</evidence>
<dbReference type="OrthoDB" id="5501430at2"/>
<name>A0A3N0DY70_9ACTN</name>
<dbReference type="GO" id="GO:0008725">
    <property type="term" value="F:DNA-3-methyladenine glycosylase activity"/>
    <property type="evidence" value="ECO:0007669"/>
    <property type="project" value="TreeGrafter"/>
</dbReference>
<feature type="region of interest" description="Disordered" evidence="3">
    <location>
        <begin position="281"/>
        <end position="304"/>
    </location>
</feature>
<dbReference type="GO" id="GO:0005737">
    <property type="term" value="C:cytoplasm"/>
    <property type="evidence" value="ECO:0007669"/>
    <property type="project" value="TreeGrafter"/>
</dbReference>
<dbReference type="PANTHER" id="PTHR43003:SF6">
    <property type="entry name" value="DNA GLYCOSYLASE"/>
    <property type="match status" value="1"/>
</dbReference>
<evidence type="ECO:0000256" key="1">
    <source>
        <dbReference type="ARBA" id="ARBA00022763"/>
    </source>
</evidence>
<dbReference type="GO" id="GO:0006307">
    <property type="term" value="P:DNA alkylation repair"/>
    <property type="evidence" value="ECO:0007669"/>
    <property type="project" value="TreeGrafter"/>
</dbReference>
<dbReference type="Proteomes" id="UP000277094">
    <property type="component" value="Unassembled WGS sequence"/>
</dbReference>
<gene>
    <name evidence="4" type="ORF">EFL95_11385</name>
</gene>
<sequence length="304" mass="33020">MEASRTWTPAWPCPVGSVLGVHRRGAGDPTYRVLADGTHARALRTPQGAATFQVQPLDLNGEIQARAWGPGADWALDALPAMLGADDDVSGFDPQHPVLAAAWRRLQHWRLGRTGLVMESLVPTIIEQKVTGQEAFGAFRKLVRQHGEHAPGPLGLMLQPTPEQLRAIPSWEWLRLPVDGGRSRPLLAACRVADALERAGAGSPEEFDRRVRTLPGIGVWSSAEVRATALGDADAVSFGDYHVAKDVGWALTGEDVDDDALAELLEPYRPHRHRVQHLVAASGNGRPRRGPRMAPRTHLPGSTR</sequence>
<dbReference type="GO" id="GO:0043916">
    <property type="term" value="F:DNA-7-methylguanine glycosylase activity"/>
    <property type="evidence" value="ECO:0007669"/>
    <property type="project" value="TreeGrafter"/>
</dbReference>
<dbReference type="PANTHER" id="PTHR43003">
    <property type="entry name" value="DNA-3-METHYLADENINE GLYCOSYLASE"/>
    <property type="match status" value="1"/>
</dbReference>
<dbReference type="Gene3D" id="1.10.340.30">
    <property type="entry name" value="Hypothetical protein, domain 2"/>
    <property type="match status" value="1"/>
</dbReference>
<reference evidence="4 5" key="1">
    <citation type="submission" date="2018-11" db="EMBL/GenBank/DDBJ databases">
        <authorList>
            <person name="Li F."/>
        </authorList>
    </citation>
    <scope>NUCLEOTIDE SEQUENCE [LARGE SCALE GENOMIC DNA]</scope>
    <source>
        <strain evidence="4 5">KIS18-7</strain>
    </source>
</reference>
<organism evidence="4 5">
    <name type="scientific">Nocardioides marmorisolisilvae</name>
    <dbReference type="NCBI Taxonomy" id="1542737"/>
    <lineage>
        <taxon>Bacteria</taxon>
        <taxon>Bacillati</taxon>
        <taxon>Actinomycetota</taxon>
        <taxon>Actinomycetes</taxon>
        <taxon>Propionibacteriales</taxon>
        <taxon>Nocardioidaceae</taxon>
        <taxon>Nocardioides</taxon>
    </lineage>
</organism>
<dbReference type="AlphaFoldDB" id="A0A3N0DY70"/>
<comment type="caution">
    <text evidence="4">The sequence shown here is derived from an EMBL/GenBank/DDBJ whole genome shotgun (WGS) entry which is preliminary data.</text>
</comment>
<dbReference type="GO" id="GO:0032993">
    <property type="term" value="C:protein-DNA complex"/>
    <property type="evidence" value="ECO:0007669"/>
    <property type="project" value="TreeGrafter"/>
</dbReference>
<keyword evidence="5" id="KW-1185">Reference proteome</keyword>